<feature type="compositionally biased region" description="Polar residues" evidence="1">
    <location>
        <begin position="1"/>
        <end position="19"/>
    </location>
</feature>
<sequence length="324" mass="35393">MQNGHKTNPQSSSKQTNCASYKDAGGRHQKVAPNSLATSTLLSFEGDQEPLVSNRFDCSDGDDLEENQEREPFVGVDSGRIAAESTGSPKIEFRRVVDEYGDGDSDIHGYGVSTSDECGGGHSHLNFLTTSNKKLNFSSCLLLVGLSTHSVFEGIALGVQAENKCGLLKIDYNIDHKMYFIRTRILIIALIHSVILGELTRSSSVDKRSVFQVNSLDSQFSLLIRFVLEGLAAGTFIYVACVQMLSAELSANHAHSHQPQSAKCRDSFALDERHSPHPQTDMHIRKALAVIMGVCVFFVLSVVFGRHHAMASINKHSGLSTNSH</sequence>
<feature type="transmembrane region" description="Helical" evidence="2">
    <location>
        <begin position="220"/>
        <end position="240"/>
    </location>
</feature>
<dbReference type="GO" id="GO:0005385">
    <property type="term" value="F:zinc ion transmembrane transporter activity"/>
    <property type="evidence" value="ECO:0007669"/>
    <property type="project" value="TreeGrafter"/>
</dbReference>
<name>A0A3P6RYB5_ANISI</name>
<gene>
    <name evidence="3" type="ORF">ASIM_LOCUS16995</name>
</gene>
<protein>
    <submittedName>
        <fullName evidence="3">Uncharacterized protein</fullName>
    </submittedName>
</protein>
<evidence type="ECO:0000313" key="3">
    <source>
        <dbReference type="EMBL" id="VDK59225.1"/>
    </source>
</evidence>
<keyword evidence="2" id="KW-0472">Membrane</keyword>
<accession>A0A3P6RYB5</accession>
<feature type="region of interest" description="Disordered" evidence="1">
    <location>
        <begin position="1"/>
        <end position="34"/>
    </location>
</feature>
<dbReference type="AlphaFoldDB" id="A0A3P6RYB5"/>
<dbReference type="PANTHER" id="PTHR11040">
    <property type="entry name" value="ZINC/IRON TRANSPORTER"/>
    <property type="match status" value="1"/>
</dbReference>
<feature type="transmembrane region" description="Helical" evidence="2">
    <location>
        <begin position="287"/>
        <end position="305"/>
    </location>
</feature>
<dbReference type="OrthoDB" id="448280at2759"/>
<dbReference type="GO" id="GO:0016020">
    <property type="term" value="C:membrane"/>
    <property type="evidence" value="ECO:0007669"/>
    <property type="project" value="TreeGrafter"/>
</dbReference>
<reference evidence="3 4" key="1">
    <citation type="submission" date="2018-11" db="EMBL/GenBank/DDBJ databases">
        <authorList>
            <consortium name="Pathogen Informatics"/>
        </authorList>
    </citation>
    <scope>NUCLEOTIDE SEQUENCE [LARGE SCALE GENOMIC DNA]</scope>
</reference>
<keyword evidence="4" id="KW-1185">Reference proteome</keyword>
<organism evidence="3 4">
    <name type="scientific">Anisakis simplex</name>
    <name type="common">Herring worm</name>
    <dbReference type="NCBI Taxonomy" id="6269"/>
    <lineage>
        <taxon>Eukaryota</taxon>
        <taxon>Metazoa</taxon>
        <taxon>Ecdysozoa</taxon>
        <taxon>Nematoda</taxon>
        <taxon>Chromadorea</taxon>
        <taxon>Rhabditida</taxon>
        <taxon>Spirurina</taxon>
        <taxon>Ascaridomorpha</taxon>
        <taxon>Ascaridoidea</taxon>
        <taxon>Anisakidae</taxon>
        <taxon>Anisakis</taxon>
        <taxon>Anisakis simplex complex</taxon>
    </lineage>
</organism>
<evidence type="ECO:0000256" key="2">
    <source>
        <dbReference type="SAM" id="Phobius"/>
    </source>
</evidence>
<proteinExistence type="predicted"/>
<dbReference type="EMBL" id="UYRR01033631">
    <property type="protein sequence ID" value="VDK59225.1"/>
    <property type="molecule type" value="Genomic_DNA"/>
</dbReference>
<evidence type="ECO:0000256" key="1">
    <source>
        <dbReference type="SAM" id="MobiDB-lite"/>
    </source>
</evidence>
<feature type="transmembrane region" description="Helical" evidence="2">
    <location>
        <begin position="179"/>
        <end position="199"/>
    </location>
</feature>
<dbReference type="Proteomes" id="UP000267096">
    <property type="component" value="Unassembled WGS sequence"/>
</dbReference>
<evidence type="ECO:0000313" key="4">
    <source>
        <dbReference type="Proteomes" id="UP000267096"/>
    </source>
</evidence>
<keyword evidence="2" id="KW-0812">Transmembrane</keyword>
<keyword evidence="2" id="KW-1133">Transmembrane helix</keyword>
<dbReference type="PANTHER" id="PTHR11040:SF44">
    <property type="entry name" value="PROTEIN ZNTC-RELATED"/>
    <property type="match status" value="1"/>
</dbReference>